<comment type="caution">
    <text evidence="2">The sequence shown here is derived from an EMBL/GenBank/DDBJ whole genome shotgun (WGS) entry which is preliminary data.</text>
</comment>
<organism evidence="2 3">
    <name type="scientific">Archangium lansingense</name>
    <dbReference type="NCBI Taxonomy" id="2995310"/>
    <lineage>
        <taxon>Bacteria</taxon>
        <taxon>Pseudomonadati</taxon>
        <taxon>Myxococcota</taxon>
        <taxon>Myxococcia</taxon>
        <taxon>Myxococcales</taxon>
        <taxon>Cystobacterineae</taxon>
        <taxon>Archangiaceae</taxon>
        <taxon>Archangium</taxon>
    </lineage>
</organism>
<evidence type="ECO:0000313" key="2">
    <source>
        <dbReference type="EMBL" id="MCY1078803.1"/>
    </source>
</evidence>
<proteinExistence type="predicted"/>
<feature type="signal peptide" evidence="1">
    <location>
        <begin position="1"/>
        <end position="25"/>
    </location>
</feature>
<name>A0ABT4AAW4_9BACT</name>
<keyword evidence="3" id="KW-1185">Reference proteome</keyword>
<feature type="chain" id="PRO_5046940643" evidence="1">
    <location>
        <begin position="26"/>
        <end position="54"/>
    </location>
</feature>
<accession>A0ABT4AAW4</accession>
<evidence type="ECO:0000313" key="3">
    <source>
        <dbReference type="Proteomes" id="UP001207654"/>
    </source>
</evidence>
<dbReference type="Proteomes" id="UP001207654">
    <property type="component" value="Unassembled WGS sequence"/>
</dbReference>
<dbReference type="EMBL" id="JAPNKA010000001">
    <property type="protein sequence ID" value="MCY1078803.1"/>
    <property type="molecule type" value="Genomic_DNA"/>
</dbReference>
<sequence>MTKKSLVVVAVFLAGLLGGATAAQAFTRSSAPPAPCAEDMCWDQYGHCVVCPDW</sequence>
<reference evidence="2 3" key="1">
    <citation type="submission" date="2022-11" db="EMBL/GenBank/DDBJ databases">
        <title>Minimal conservation of predation-associated metabolite biosynthetic gene clusters underscores biosynthetic potential of Myxococcota including descriptions for ten novel species: Archangium lansinium sp. nov., Myxococcus landrumus sp. nov., Nannocystis bai.</title>
        <authorList>
            <person name="Ahearne A."/>
            <person name="Stevens C."/>
            <person name="Phillips K."/>
        </authorList>
    </citation>
    <scope>NUCLEOTIDE SEQUENCE [LARGE SCALE GENOMIC DNA]</scope>
    <source>
        <strain evidence="2 3">MIWBW</strain>
    </source>
</reference>
<gene>
    <name evidence="2" type="ORF">OV287_30510</name>
</gene>
<keyword evidence="1" id="KW-0732">Signal</keyword>
<evidence type="ECO:0000256" key="1">
    <source>
        <dbReference type="SAM" id="SignalP"/>
    </source>
</evidence>
<protein>
    <submittedName>
        <fullName evidence="2">Uncharacterized protein</fullName>
    </submittedName>
</protein>
<dbReference type="RefSeq" id="WP_267537565.1">
    <property type="nucleotide sequence ID" value="NZ_JAPNKA010000001.1"/>
</dbReference>